<name>A0AAF0E9T0_9BASI</name>
<dbReference type="PANTHER" id="PTHR23329:SF1">
    <property type="entry name" value="TUFTELIN-INTERACTING PROTEIN 11"/>
    <property type="match status" value="1"/>
</dbReference>
<dbReference type="Pfam" id="PF01585">
    <property type="entry name" value="G-patch"/>
    <property type="match status" value="1"/>
</dbReference>
<evidence type="ECO:0000313" key="5">
    <source>
        <dbReference type="Proteomes" id="UP001214415"/>
    </source>
</evidence>
<feature type="region of interest" description="Disordered" evidence="2">
    <location>
        <begin position="175"/>
        <end position="222"/>
    </location>
</feature>
<comment type="similarity">
    <text evidence="1">Belongs to the TFP11/STIP family.</text>
</comment>
<proteinExistence type="inferred from homology"/>
<dbReference type="Proteomes" id="UP001214415">
    <property type="component" value="Chromosome 2"/>
</dbReference>
<dbReference type="Pfam" id="PF07842">
    <property type="entry name" value="GCFC"/>
    <property type="match status" value="1"/>
</dbReference>
<feature type="compositionally biased region" description="Basic and acidic residues" evidence="2">
    <location>
        <begin position="181"/>
        <end position="196"/>
    </location>
</feature>
<dbReference type="InterPro" id="IPR045211">
    <property type="entry name" value="TFP11/STIP/Ntr1"/>
</dbReference>
<dbReference type="GO" id="GO:0071008">
    <property type="term" value="C:U2-type post-mRNA release spliceosomal complex"/>
    <property type="evidence" value="ECO:0007669"/>
    <property type="project" value="TreeGrafter"/>
</dbReference>
<feature type="region of interest" description="Disordered" evidence="2">
    <location>
        <begin position="1"/>
        <end position="140"/>
    </location>
</feature>
<protein>
    <recommendedName>
        <fullName evidence="3">G-patch domain-containing protein</fullName>
    </recommendedName>
</protein>
<dbReference type="AlphaFoldDB" id="A0AAF0E9T0"/>
<dbReference type="SMART" id="SM00443">
    <property type="entry name" value="G_patch"/>
    <property type="match status" value="1"/>
</dbReference>
<reference evidence="4" key="1">
    <citation type="submission" date="2023-03" db="EMBL/GenBank/DDBJ databases">
        <title>Mating type loci evolution in Malassezia.</title>
        <authorList>
            <person name="Coelho M.A."/>
        </authorList>
    </citation>
    <scope>NUCLEOTIDE SEQUENCE</scope>
    <source>
        <strain evidence="4">CBS 12830</strain>
    </source>
</reference>
<dbReference type="InterPro" id="IPR000467">
    <property type="entry name" value="G_patch_dom"/>
</dbReference>
<accession>A0AAF0E9T0</accession>
<feature type="region of interest" description="Disordered" evidence="2">
    <location>
        <begin position="686"/>
        <end position="711"/>
    </location>
</feature>
<dbReference type="GO" id="GO:0000390">
    <property type="term" value="P:spliceosomal complex disassembly"/>
    <property type="evidence" value="ECO:0007669"/>
    <property type="project" value="InterPro"/>
</dbReference>
<dbReference type="PROSITE" id="PS50174">
    <property type="entry name" value="G_PATCH"/>
    <property type="match status" value="1"/>
</dbReference>
<dbReference type="InterPro" id="IPR022783">
    <property type="entry name" value="GCFC_dom"/>
</dbReference>
<evidence type="ECO:0000256" key="2">
    <source>
        <dbReference type="SAM" id="MobiDB-lite"/>
    </source>
</evidence>
<evidence type="ECO:0000313" key="4">
    <source>
        <dbReference type="EMBL" id="WFD22407.1"/>
    </source>
</evidence>
<feature type="compositionally biased region" description="Low complexity" evidence="2">
    <location>
        <begin position="116"/>
        <end position="129"/>
    </location>
</feature>
<dbReference type="GO" id="GO:0003676">
    <property type="term" value="F:nucleic acid binding"/>
    <property type="evidence" value="ECO:0007669"/>
    <property type="project" value="InterPro"/>
</dbReference>
<evidence type="ECO:0000256" key="1">
    <source>
        <dbReference type="ARBA" id="ARBA00010900"/>
    </source>
</evidence>
<organism evidence="4 5">
    <name type="scientific">Malassezia equina</name>
    <dbReference type="NCBI Taxonomy" id="1381935"/>
    <lineage>
        <taxon>Eukaryota</taxon>
        <taxon>Fungi</taxon>
        <taxon>Dikarya</taxon>
        <taxon>Basidiomycota</taxon>
        <taxon>Ustilaginomycotina</taxon>
        <taxon>Malasseziomycetes</taxon>
        <taxon>Malasseziales</taxon>
        <taxon>Malasseziaceae</taxon>
        <taxon>Malassezia</taxon>
    </lineage>
</organism>
<feature type="compositionally biased region" description="Pro residues" evidence="2">
    <location>
        <begin position="700"/>
        <end position="711"/>
    </location>
</feature>
<keyword evidence="5" id="KW-1185">Reference proteome</keyword>
<sequence>MARRTSGLLNEGSDSDDSMPPDAEVSSRHAPSFVPAGRSDFPAFVSASQRTETPMDEEETHTSDTEPTPTWRRRTPGAGLGTSWDTFSEDDAALDAAPRGGLGSNSTYPEAKDRAPVGAAPVPSSAGPALSRTSGSGAFDPAAYMRQMGWTGGGLGKEGEGIVNPIEVQIRPNRAGVAFGGRREKSKQERAEERRRQGLPPESDDEASTPTTAAPSVDKAWKKAPKVRKPTVLYRTYDEIVAEVRPDVDEGPILDATGQPIANVSSLAEALQRHPVPTSESAQLPELRHNLALLTRGLTESLHKLAHQGAALRDKARWLLRDQEASTRRAQHSRNEHALVASTVDAVRTLSVVATTASSLADLQEPALRVMDVPRAQIEQGRLDEAMAGALVPVLRTQWAAWEPLEEPLRFVPELAAWAAVLRPRDDGTAERPMTPYESVLWNLWMPRVRYALTHTWNVHDPAPAIALVEAWRDVLPPFVLDNVFEQLLLPKLQKAVQAWSLRHDVALHTFVLPWLPVSEARLLPILSDTRRQWRHALSTWRVADRVPRELLAWQGVYTTKEWDSLLLDRIVPALARALRTQFRIDPSAQTMDILEDVLAWRGVLRDSVLSRLLETELGAPWLDVLHQWLTQATTNLAEIAAWYEFWRTWMPPAVARLDGLSHMFQRGLQHMNAALDRGADRVNLPPPVKAPLSRSEATPAPPRVARRPPPTLEDVTLRHVLDEVATAHDVFIRPLNQLEARTGLALLRMSLHVDGKQGATFYVDDDVVFVAMETHGERSYEPMSITELVQRARAET</sequence>
<evidence type="ECO:0000259" key="3">
    <source>
        <dbReference type="PROSITE" id="PS50174"/>
    </source>
</evidence>
<dbReference type="EMBL" id="CP119901">
    <property type="protein sequence ID" value="WFD22407.1"/>
    <property type="molecule type" value="Genomic_DNA"/>
</dbReference>
<gene>
    <name evidence="4" type="ORF">MEQU1_001077</name>
</gene>
<feature type="domain" description="G-patch" evidence="3">
    <location>
        <begin position="145"/>
        <end position="182"/>
    </location>
</feature>
<dbReference type="PANTHER" id="PTHR23329">
    <property type="entry name" value="TUFTELIN-INTERACTING PROTEIN 11-RELATED"/>
    <property type="match status" value="1"/>
</dbReference>